<keyword evidence="3" id="KW-0732">Signal</keyword>
<dbReference type="GO" id="GO:0062129">
    <property type="term" value="C:chitin-based extracellular matrix"/>
    <property type="evidence" value="ECO:0007669"/>
    <property type="project" value="TreeGrafter"/>
</dbReference>
<proteinExistence type="predicted"/>
<dbReference type="InterPro" id="IPR050468">
    <property type="entry name" value="Cuticle_Struct_Prot"/>
</dbReference>
<gene>
    <name evidence="4" type="ORF">MNOR_LOCUS15769</name>
</gene>
<dbReference type="PANTHER" id="PTHR10380">
    <property type="entry name" value="CUTICLE PROTEIN"/>
    <property type="match status" value="1"/>
</dbReference>
<feature type="chain" id="PRO_5043315340" evidence="3">
    <location>
        <begin position="23"/>
        <end position="156"/>
    </location>
</feature>
<keyword evidence="5" id="KW-1185">Reference proteome</keyword>
<feature type="signal peptide" evidence="3">
    <location>
        <begin position="1"/>
        <end position="22"/>
    </location>
</feature>
<evidence type="ECO:0000313" key="4">
    <source>
        <dbReference type="EMBL" id="CAL4096506.1"/>
    </source>
</evidence>
<feature type="compositionally biased region" description="Low complexity" evidence="2">
    <location>
        <begin position="102"/>
        <end position="140"/>
    </location>
</feature>
<feature type="non-terminal residue" evidence="4">
    <location>
        <position position="156"/>
    </location>
</feature>
<accession>A0AAV2QVP4</accession>
<sequence>MRLAATLAALTVCLFGTVIISAQKTEDKDGYKFAYKTGSSFRKEQQGADGNILGEYGFRTPDGCMHVVKYQANTKGGYRILGTSKRDCIRKSLRRPAKAKSPRPTSTTTTTPRPPSVTTRRARTNLKTTTTTTERPTTIPIPRPTQIFEPVNNAID</sequence>
<name>A0AAV2QVP4_MEGNR</name>
<dbReference type="EMBL" id="CAXKWB010010023">
    <property type="protein sequence ID" value="CAL4096506.1"/>
    <property type="molecule type" value="Genomic_DNA"/>
</dbReference>
<dbReference type="PROSITE" id="PS51155">
    <property type="entry name" value="CHIT_BIND_RR_2"/>
    <property type="match status" value="1"/>
</dbReference>
<dbReference type="InterPro" id="IPR000618">
    <property type="entry name" value="Insect_cuticle"/>
</dbReference>
<dbReference type="GO" id="GO:0008010">
    <property type="term" value="F:structural constituent of chitin-based larval cuticle"/>
    <property type="evidence" value="ECO:0007669"/>
    <property type="project" value="TreeGrafter"/>
</dbReference>
<evidence type="ECO:0000256" key="2">
    <source>
        <dbReference type="SAM" id="MobiDB-lite"/>
    </source>
</evidence>
<dbReference type="Proteomes" id="UP001497623">
    <property type="component" value="Unassembled WGS sequence"/>
</dbReference>
<comment type="caution">
    <text evidence="4">The sequence shown here is derived from an EMBL/GenBank/DDBJ whole genome shotgun (WGS) entry which is preliminary data.</text>
</comment>
<evidence type="ECO:0000313" key="5">
    <source>
        <dbReference type="Proteomes" id="UP001497623"/>
    </source>
</evidence>
<keyword evidence="1" id="KW-0193">Cuticle</keyword>
<dbReference type="Pfam" id="PF00379">
    <property type="entry name" value="Chitin_bind_4"/>
    <property type="match status" value="1"/>
</dbReference>
<feature type="region of interest" description="Disordered" evidence="2">
    <location>
        <begin position="89"/>
        <end position="156"/>
    </location>
</feature>
<feature type="compositionally biased region" description="Basic residues" evidence="2">
    <location>
        <begin position="91"/>
        <end position="101"/>
    </location>
</feature>
<dbReference type="AlphaFoldDB" id="A0AAV2QVP4"/>
<protein>
    <submittedName>
        <fullName evidence="4">Uncharacterized protein</fullName>
    </submittedName>
</protein>
<evidence type="ECO:0000256" key="1">
    <source>
        <dbReference type="PROSITE-ProRule" id="PRU00497"/>
    </source>
</evidence>
<organism evidence="4 5">
    <name type="scientific">Meganyctiphanes norvegica</name>
    <name type="common">Northern krill</name>
    <name type="synonym">Thysanopoda norvegica</name>
    <dbReference type="NCBI Taxonomy" id="48144"/>
    <lineage>
        <taxon>Eukaryota</taxon>
        <taxon>Metazoa</taxon>
        <taxon>Ecdysozoa</taxon>
        <taxon>Arthropoda</taxon>
        <taxon>Crustacea</taxon>
        <taxon>Multicrustacea</taxon>
        <taxon>Malacostraca</taxon>
        <taxon>Eumalacostraca</taxon>
        <taxon>Eucarida</taxon>
        <taxon>Euphausiacea</taxon>
        <taxon>Euphausiidae</taxon>
        <taxon>Meganyctiphanes</taxon>
    </lineage>
</organism>
<evidence type="ECO:0000256" key="3">
    <source>
        <dbReference type="SAM" id="SignalP"/>
    </source>
</evidence>
<reference evidence="4 5" key="1">
    <citation type="submission" date="2024-05" db="EMBL/GenBank/DDBJ databases">
        <authorList>
            <person name="Wallberg A."/>
        </authorList>
    </citation>
    <scope>NUCLEOTIDE SEQUENCE [LARGE SCALE GENOMIC DNA]</scope>
</reference>